<organism evidence="2 3">
    <name type="scientific">Deinococcus metalli</name>
    <dbReference type="NCBI Taxonomy" id="1141878"/>
    <lineage>
        <taxon>Bacteria</taxon>
        <taxon>Thermotogati</taxon>
        <taxon>Deinococcota</taxon>
        <taxon>Deinococci</taxon>
        <taxon>Deinococcales</taxon>
        <taxon>Deinococcaceae</taxon>
        <taxon>Deinococcus</taxon>
    </lineage>
</organism>
<dbReference type="Proteomes" id="UP000619376">
    <property type="component" value="Unassembled WGS sequence"/>
</dbReference>
<proteinExistence type="predicted"/>
<reference evidence="1" key="4">
    <citation type="submission" date="2024-05" db="EMBL/GenBank/DDBJ databases">
        <authorList>
            <person name="Sun Q."/>
            <person name="Zhou Y."/>
        </authorList>
    </citation>
    <scope>NUCLEOTIDE SEQUENCE</scope>
    <source>
        <strain evidence="1">CGMCC 1.18437</strain>
    </source>
</reference>
<gene>
    <name evidence="1" type="ORF">GCM10017781_18510</name>
    <name evidence="2" type="ORF">HNQ07_002115</name>
</gene>
<keyword evidence="4" id="KW-1185">Reference proteome</keyword>
<dbReference type="AlphaFoldDB" id="A0A7W8KGM6"/>
<dbReference type="Proteomes" id="UP000539473">
    <property type="component" value="Unassembled WGS sequence"/>
</dbReference>
<reference evidence="1" key="1">
    <citation type="journal article" date="2014" name="Int. J. Syst. Evol. Microbiol.">
        <title>Complete genome of a new Firmicutes species belonging to the dominant human colonic microbiota ('Ruminococcus bicirculans') reveals two chromosomes and a selective capacity to utilize plant glucans.</title>
        <authorList>
            <consortium name="NISC Comparative Sequencing Program"/>
            <person name="Wegmann U."/>
            <person name="Louis P."/>
            <person name="Goesmann A."/>
            <person name="Henrissat B."/>
            <person name="Duncan S.H."/>
            <person name="Flint H.J."/>
        </authorList>
    </citation>
    <scope>NUCLEOTIDE SEQUENCE</scope>
    <source>
        <strain evidence="1">CGMCC 1.18437</strain>
    </source>
</reference>
<dbReference type="RefSeq" id="WP_184111417.1">
    <property type="nucleotide sequence ID" value="NZ_BNAJ01000004.1"/>
</dbReference>
<evidence type="ECO:0000313" key="2">
    <source>
        <dbReference type="EMBL" id="MBB5376651.1"/>
    </source>
</evidence>
<name>A0A7W8KGM6_9DEIO</name>
<reference evidence="2 3" key="3">
    <citation type="submission" date="2020-08" db="EMBL/GenBank/DDBJ databases">
        <title>Genomic Encyclopedia of Type Strains, Phase IV (KMG-IV): sequencing the most valuable type-strain genomes for metagenomic binning, comparative biology and taxonomic classification.</title>
        <authorList>
            <person name="Goeker M."/>
        </authorList>
    </citation>
    <scope>NUCLEOTIDE SEQUENCE [LARGE SCALE GENOMIC DNA]</scope>
    <source>
        <strain evidence="2 3">DSM 27521</strain>
    </source>
</reference>
<evidence type="ECO:0000313" key="1">
    <source>
        <dbReference type="EMBL" id="GHF42502.1"/>
    </source>
</evidence>
<comment type="caution">
    <text evidence="2">The sequence shown here is derived from an EMBL/GenBank/DDBJ whole genome shotgun (WGS) entry which is preliminary data.</text>
</comment>
<accession>A0A7W8KGM6</accession>
<sequence length="96" mass="10319">MVTLYDVWDRESMIVSVLQVAVAHAIAGAEADLYGSASMVKRLHRAVRDGHLEATDRLLALGFEQQQIDTVLGRCDALPCGTAPLGPHLPPIKPCA</sequence>
<reference evidence="4" key="2">
    <citation type="journal article" date="2019" name="Int. J. Syst. Evol. Microbiol.">
        <title>The Global Catalogue of Microorganisms (GCM) 10K type strain sequencing project: providing services to taxonomists for standard genome sequencing and annotation.</title>
        <authorList>
            <consortium name="The Broad Institute Genomics Platform"/>
            <consortium name="The Broad Institute Genome Sequencing Center for Infectious Disease"/>
            <person name="Wu L."/>
            <person name="Ma J."/>
        </authorList>
    </citation>
    <scope>NUCLEOTIDE SEQUENCE [LARGE SCALE GENOMIC DNA]</scope>
    <source>
        <strain evidence="4">CGMCC 1.18437</strain>
    </source>
</reference>
<protein>
    <submittedName>
        <fullName evidence="2">Uncharacterized protein</fullName>
    </submittedName>
</protein>
<dbReference type="EMBL" id="JACHFK010000004">
    <property type="protein sequence ID" value="MBB5376651.1"/>
    <property type="molecule type" value="Genomic_DNA"/>
</dbReference>
<evidence type="ECO:0000313" key="4">
    <source>
        <dbReference type="Proteomes" id="UP000619376"/>
    </source>
</evidence>
<evidence type="ECO:0000313" key="3">
    <source>
        <dbReference type="Proteomes" id="UP000539473"/>
    </source>
</evidence>
<dbReference type="EMBL" id="BNAJ01000004">
    <property type="protein sequence ID" value="GHF42502.1"/>
    <property type="molecule type" value="Genomic_DNA"/>
</dbReference>